<dbReference type="Gene3D" id="3.40.50.2300">
    <property type="match status" value="1"/>
</dbReference>
<dbReference type="Gene3D" id="6.10.250.690">
    <property type="match status" value="1"/>
</dbReference>
<dbReference type="STRING" id="1486859.SAMN05444273_105276"/>
<protein>
    <submittedName>
        <fullName evidence="10">Two-component system, OmpR family, response regulator/two-component system, OmpR family, phosphate regulon response regulator OmpR</fullName>
    </submittedName>
</protein>
<accession>A0A1M5B1U0</accession>
<dbReference type="CDD" id="cd00383">
    <property type="entry name" value="trans_reg_C"/>
    <property type="match status" value="1"/>
</dbReference>
<gene>
    <name evidence="10" type="ORF">SAMN05444273_105276</name>
</gene>
<evidence type="ECO:0000256" key="2">
    <source>
        <dbReference type="ARBA" id="ARBA00023012"/>
    </source>
</evidence>
<dbReference type="InterPro" id="IPR016032">
    <property type="entry name" value="Sig_transdc_resp-reg_C-effctor"/>
</dbReference>
<evidence type="ECO:0000313" key="11">
    <source>
        <dbReference type="Proteomes" id="UP000184144"/>
    </source>
</evidence>
<dbReference type="GO" id="GO:0032993">
    <property type="term" value="C:protein-DNA complex"/>
    <property type="evidence" value="ECO:0007669"/>
    <property type="project" value="TreeGrafter"/>
</dbReference>
<keyword evidence="5" id="KW-0804">Transcription</keyword>
<dbReference type="OrthoDB" id="9802426at2"/>
<dbReference type="Proteomes" id="UP000184144">
    <property type="component" value="Unassembled WGS sequence"/>
</dbReference>
<dbReference type="PANTHER" id="PTHR48111">
    <property type="entry name" value="REGULATOR OF RPOS"/>
    <property type="match status" value="1"/>
</dbReference>
<dbReference type="PROSITE" id="PS51755">
    <property type="entry name" value="OMPR_PHOB"/>
    <property type="match status" value="1"/>
</dbReference>
<dbReference type="InterPro" id="IPR039420">
    <property type="entry name" value="WalR-like"/>
</dbReference>
<evidence type="ECO:0000259" key="9">
    <source>
        <dbReference type="PROSITE" id="PS51755"/>
    </source>
</evidence>
<evidence type="ECO:0000256" key="5">
    <source>
        <dbReference type="ARBA" id="ARBA00023163"/>
    </source>
</evidence>
<dbReference type="SMART" id="SM00862">
    <property type="entry name" value="Trans_reg_C"/>
    <property type="match status" value="1"/>
</dbReference>
<dbReference type="InterPro" id="IPR036388">
    <property type="entry name" value="WH-like_DNA-bd_sf"/>
</dbReference>
<reference evidence="11" key="1">
    <citation type="submission" date="2016-11" db="EMBL/GenBank/DDBJ databases">
        <authorList>
            <person name="Varghese N."/>
            <person name="Submissions S."/>
        </authorList>
    </citation>
    <scope>NUCLEOTIDE SEQUENCE [LARGE SCALE GENOMIC DNA]</scope>
    <source>
        <strain evidence="11">DSM 100566</strain>
    </source>
</reference>
<feature type="domain" description="OmpR/PhoB-type" evidence="9">
    <location>
        <begin position="132"/>
        <end position="233"/>
    </location>
</feature>
<sequence length="245" mass="27378">MCNRVLVVDDDGQLTAFLKRFLDKQGFKTDIAATGRDARHLLKSDTYALVVLDLNLPDADGLEIAGEIRHESQTPVIMLTARDEVYDRIVGLEIGADDYVTKPYEPRELLARIRSVLRRSTSNEPNNEPIEAQTIRFMGLELSLSQRTLINASDNHAIPLTNTEFTLLHALVQHANKVLSRAAIMDTLYGNSVTVTDRAIDAHVTRLRRKIDINDGSASLIRAVHGKGYVFAAELELVNFAREEQ</sequence>
<evidence type="ECO:0000256" key="4">
    <source>
        <dbReference type="ARBA" id="ARBA00023125"/>
    </source>
</evidence>
<dbReference type="InterPro" id="IPR011006">
    <property type="entry name" value="CheY-like_superfamily"/>
</dbReference>
<dbReference type="EMBL" id="FQUV01000005">
    <property type="protein sequence ID" value="SHF36435.1"/>
    <property type="molecule type" value="Genomic_DNA"/>
</dbReference>
<keyword evidence="1 6" id="KW-0597">Phosphoprotein</keyword>
<dbReference type="InterPro" id="IPR001789">
    <property type="entry name" value="Sig_transdc_resp-reg_receiver"/>
</dbReference>
<dbReference type="PANTHER" id="PTHR48111:SF4">
    <property type="entry name" value="DNA-BINDING DUAL TRANSCRIPTIONAL REGULATOR OMPR"/>
    <property type="match status" value="1"/>
</dbReference>
<dbReference type="SUPFAM" id="SSF46894">
    <property type="entry name" value="C-terminal effector domain of the bipartite response regulators"/>
    <property type="match status" value="1"/>
</dbReference>
<dbReference type="FunFam" id="3.40.50.2300:FF:000001">
    <property type="entry name" value="DNA-binding response regulator PhoB"/>
    <property type="match status" value="1"/>
</dbReference>
<dbReference type="Pfam" id="PF00486">
    <property type="entry name" value="Trans_reg_C"/>
    <property type="match status" value="1"/>
</dbReference>
<dbReference type="GO" id="GO:0000156">
    <property type="term" value="F:phosphorelay response regulator activity"/>
    <property type="evidence" value="ECO:0007669"/>
    <property type="project" value="TreeGrafter"/>
</dbReference>
<keyword evidence="3" id="KW-0805">Transcription regulation</keyword>
<evidence type="ECO:0000256" key="3">
    <source>
        <dbReference type="ARBA" id="ARBA00023015"/>
    </source>
</evidence>
<dbReference type="AlphaFoldDB" id="A0A1M5B1U0"/>
<dbReference type="SUPFAM" id="SSF52172">
    <property type="entry name" value="CheY-like"/>
    <property type="match status" value="1"/>
</dbReference>
<evidence type="ECO:0000256" key="6">
    <source>
        <dbReference type="PROSITE-ProRule" id="PRU00169"/>
    </source>
</evidence>
<dbReference type="Gene3D" id="1.10.10.10">
    <property type="entry name" value="Winged helix-like DNA-binding domain superfamily/Winged helix DNA-binding domain"/>
    <property type="match status" value="1"/>
</dbReference>
<evidence type="ECO:0000313" key="10">
    <source>
        <dbReference type="EMBL" id="SHF36435.1"/>
    </source>
</evidence>
<proteinExistence type="predicted"/>
<feature type="modified residue" description="4-aspartylphosphate" evidence="6">
    <location>
        <position position="53"/>
    </location>
</feature>
<keyword evidence="11" id="KW-1185">Reference proteome</keyword>
<organism evidence="10 11">
    <name type="scientific">Litoreibacter ascidiaceicola</name>
    <dbReference type="NCBI Taxonomy" id="1486859"/>
    <lineage>
        <taxon>Bacteria</taxon>
        <taxon>Pseudomonadati</taxon>
        <taxon>Pseudomonadota</taxon>
        <taxon>Alphaproteobacteria</taxon>
        <taxon>Rhodobacterales</taxon>
        <taxon>Roseobacteraceae</taxon>
        <taxon>Litoreibacter</taxon>
    </lineage>
</organism>
<dbReference type="SMART" id="SM00448">
    <property type="entry name" value="REC"/>
    <property type="match status" value="1"/>
</dbReference>
<dbReference type="GO" id="GO:0005829">
    <property type="term" value="C:cytosol"/>
    <property type="evidence" value="ECO:0007669"/>
    <property type="project" value="TreeGrafter"/>
</dbReference>
<dbReference type="Pfam" id="PF00072">
    <property type="entry name" value="Response_reg"/>
    <property type="match status" value="1"/>
</dbReference>
<evidence type="ECO:0000259" key="8">
    <source>
        <dbReference type="PROSITE" id="PS50110"/>
    </source>
</evidence>
<dbReference type="RefSeq" id="WP_073144162.1">
    <property type="nucleotide sequence ID" value="NZ_FQUV01000005.1"/>
</dbReference>
<evidence type="ECO:0000256" key="1">
    <source>
        <dbReference type="ARBA" id="ARBA00022553"/>
    </source>
</evidence>
<dbReference type="GO" id="GO:0000976">
    <property type="term" value="F:transcription cis-regulatory region binding"/>
    <property type="evidence" value="ECO:0007669"/>
    <property type="project" value="TreeGrafter"/>
</dbReference>
<dbReference type="GO" id="GO:0006355">
    <property type="term" value="P:regulation of DNA-templated transcription"/>
    <property type="evidence" value="ECO:0007669"/>
    <property type="project" value="InterPro"/>
</dbReference>
<keyword evidence="2" id="KW-0902">Two-component regulatory system</keyword>
<keyword evidence="4 7" id="KW-0238">DNA-binding</keyword>
<name>A0A1M5B1U0_9RHOB</name>
<feature type="domain" description="Response regulatory" evidence="8">
    <location>
        <begin position="4"/>
        <end position="117"/>
    </location>
</feature>
<dbReference type="PROSITE" id="PS50110">
    <property type="entry name" value="RESPONSE_REGULATORY"/>
    <property type="match status" value="1"/>
</dbReference>
<dbReference type="InterPro" id="IPR001867">
    <property type="entry name" value="OmpR/PhoB-type_DNA-bd"/>
</dbReference>
<feature type="DNA-binding region" description="OmpR/PhoB-type" evidence="7">
    <location>
        <begin position="132"/>
        <end position="233"/>
    </location>
</feature>
<evidence type="ECO:0000256" key="7">
    <source>
        <dbReference type="PROSITE-ProRule" id="PRU01091"/>
    </source>
</evidence>